<gene>
    <name evidence="2" type="ORF">SBX37_05675</name>
    <name evidence="3" type="ORF">VIM7927_04088</name>
</gene>
<evidence type="ECO:0000313" key="5">
    <source>
        <dbReference type="Proteomes" id="UP001283366"/>
    </source>
</evidence>
<evidence type="ECO:0008006" key="6">
    <source>
        <dbReference type="Google" id="ProtNLM"/>
    </source>
</evidence>
<dbReference type="EMBL" id="FXXI01000012">
    <property type="protein sequence ID" value="SMS02748.1"/>
    <property type="molecule type" value="Genomic_DNA"/>
</dbReference>
<accession>A0A1Y6IYM9</accession>
<dbReference type="RefSeq" id="WP_234993638.1">
    <property type="nucleotide sequence ID" value="NZ_AP024883.1"/>
</dbReference>
<proteinExistence type="predicted"/>
<sequence length="98" mass="10407">MKGWIYIALLLVTVAGLSGCANRERLGRSVAEVRAEQTYNPNATTENMGFIPTGNGERMEAAYDAYTGKESQGKSGSSKSKSGVKKASDSQVLSNAGW</sequence>
<dbReference type="PROSITE" id="PS51257">
    <property type="entry name" value="PROKAR_LIPOPROTEIN"/>
    <property type="match status" value="1"/>
</dbReference>
<evidence type="ECO:0000256" key="1">
    <source>
        <dbReference type="SAM" id="MobiDB-lite"/>
    </source>
</evidence>
<keyword evidence="5" id="KW-1185">Reference proteome</keyword>
<evidence type="ECO:0000313" key="4">
    <source>
        <dbReference type="Proteomes" id="UP000196125"/>
    </source>
</evidence>
<name>A0A1Y6IYM9_9VIBR</name>
<protein>
    <recommendedName>
        <fullName evidence="6">Lipoprotein</fullName>
    </recommendedName>
</protein>
<reference evidence="2 5" key="2">
    <citation type="submission" date="2023-11" db="EMBL/GenBank/DDBJ databases">
        <title>Plant-associative lifestyle of Vibrio porteresiae and its evolutionary dynamics.</title>
        <authorList>
            <person name="Rameshkumar N."/>
            <person name="Kirti K."/>
        </authorList>
    </citation>
    <scope>NUCLEOTIDE SEQUENCE [LARGE SCALE GENOMIC DNA]</scope>
    <source>
        <strain evidence="2 5">MSSRF38</strain>
    </source>
</reference>
<dbReference type="AlphaFoldDB" id="A0A1Y6IYM9"/>
<dbReference type="EMBL" id="JAWRCO010000001">
    <property type="protein sequence ID" value="MDW6002353.1"/>
    <property type="molecule type" value="Genomic_DNA"/>
</dbReference>
<dbReference type="Proteomes" id="UP000196125">
    <property type="component" value="Unassembled WGS sequence"/>
</dbReference>
<dbReference type="Proteomes" id="UP001283366">
    <property type="component" value="Unassembled WGS sequence"/>
</dbReference>
<feature type="region of interest" description="Disordered" evidence="1">
    <location>
        <begin position="65"/>
        <end position="98"/>
    </location>
</feature>
<evidence type="ECO:0000313" key="3">
    <source>
        <dbReference type="EMBL" id="SMS02748.1"/>
    </source>
</evidence>
<feature type="compositionally biased region" description="Low complexity" evidence="1">
    <location>
        <begin position="68"/>
        <end position="81"/>
    </location>
</feature>
<evidence type="ECO:0000313" key="2">
    <source>
        <dbReference type="EMBL" id="MDW6002353.1"/>
    </source>
</evidence>
<organism evidence="3 4">
    <name type="scientific">Vibrio mangrovi</name>
    <dbReference type="NCBI Taxonomy" id="474394"/>
    <lineage>
        <taxon>Bacteria</taxon>
        <taxon>Pseudomonadati</taxon>
        <taxon>Pseudomonadota</taxon>
        <taxon>Gammaproteobacteria</taxon>
        <taxon>Vibrionales</taxon>
        <taxon>Vibrionaceae</taxon>
        <taxon>Vibrio</taxon>
    </lineage>
</organism>
<reference evidence="3 4" key="1">
    <citation type="submission" date="2017-05" db="EMBL/GenBank/DDBJ databases">
        <authorList>
            <person name="Song R."/>
            <person name="Chenine A.L."/>
            <person name="Ruprecht R.M."/>
        </authorList>
    </citation>
    <scope>NUCLEOTIDE SEQUENCE [LARGE SCALE GENOMIC DNA]</scope>
    <source>
        <strain evidence="3 4">CECT 7927</strain>
    </source>
</reference>